<comment type="subcellular location">
    <subcellularLocation>
        <location evidence="2">Membrane</location>
        <topology evidence="2">Multi-pass membrane protein</topology>
    </subcellularLocation>
</comment>
<gene>
    <name evidence="16" type="ORF">BSP0115_LOCUS14511</name>
</gene>
<dbReference type="GO" id="GO:0008270">
    <property type="term" value="F:zinc ion binding"/>
    <property type="evidence" value="ECO:0007669"/>
    <property type="project" value="UniProtKB-KW"/>
</dbReference>
<evidence type="ECO:0000256" key="7">
    <source>
        <dbReference type="ARBA" id="ARBA00022723"/>
    </source>
</evidence>
<feature type="transmembrane region" description="Helical" evidence="14">
    <location>
        <begin position="1045"/>
        <end position="1068"/>
    </location>
</feature>
<dbReference type="Gene3D" id="3.30.40.10">
    <property type="entry name" value="Zinc/RING finger domain, C3HC4 (zinc finger)"/>
    <property type="match status" value="1"/>
</dbReference>
<evidence type="ECO:0000256" key="10">
    <source>
        <dbReference type="ARBA" id="ARBA00022833"/>
    </source>
</evidence>
<proteinExistence type="predicted"/>
<dbReference type="SMART" id="SM00744">
    <property type="entry name" value="RINGv"/>
    <property type="match status" value="1"/>
</dbReference>
<comment type="catalytic activity">
    <reaction evidence="1">
        <text>S-ubiquitinyl-[E2 ubiquitin-conjugating enzyme]-L-cysteine + [acceptor protein]-L-lysine = [E2 ubiquitin-conjugating enzyme]-L-cysteine + N(6)-ubiquitinyl-[acceptor protein]-L-lysine.</text>
        <dbReference type="EC" id="2.3.2.27"/>
    </reaction>
</comment>
<feature type="region of interest" description="Disordered" evidence="13">
    <location>
        <begin position="78"/>
        <end position="107"/>
    </location>
</feature>
<feature type="transmembrane region" description="Helical" evidence="14">
    <location>
        <begin position="749"/>
        <end position="781"/>
    </location>
</feature>
<feature type="compositionally biased region" description="Low complexity" evidence="13">
    <location>
        <begin position="688"/>
        <end position="699"/>
    </location>
</feature>
<dbReference type="InterPro" id="IPR056521">
    <property type="entry name" value="MARCHF6-like_C"/>
</dbReference>
<feature type="region of interest" description="Disordered" evidence="13">
    <location>
        <begin position="353"/>
        <end position="405"/>
    </location>
</feature>
<accession>A0A7S1CLB4</accession>
<keyword evidence="5" id="KW-0808">Transferase</keyword>
<keyword evidence="6 14" id="KW-0812">Transmembrane</keyword>
<evidence type="ECO:0000256" key="2">
    <source>
        <dbReference type="ARBA" id="ARBA00004141"/>
    </source>
</evidence>
<evidence type="ECO:0000256" key="14">
    <source>
        <dbReference type="SAM" id="Phobius"/>
    </source>
</evidence>
<feature type="transmembrane region" description="Helical" evidence="14">
    <location>
        <begin position="1080"/>
        <end position="1097"/>
    </location>
</feature>
<dbReference type="PROSITE" id="PS51292">
    <property type="entry name" value="ZF_RING_CH"/>
    <property type="match status" value="1"/>
</dbReference>
<dbReference type="EC" id="2.3.2.27" evidence="4"/>
<feature type="region of interest" description="Disordered" evidence="13">
    <location>
        <begin position="682"/>
        <end position="725"/>
    </location>
</feature>
<dbReference type="GO" id="GO:0036503">
    <property type="term" value="P:ERAD pathway"/>
    <property type="evidence" value="ECO:0007669"/>
    <property type="project" value="TreeGrafter"/>
</dbReference>
<keyword evidence="12 14" id="KW-0472">Membrane</keyword>
<evidence type="ECO:0000256" key="9">
    <source>
        <dbReference type="ARBA" id="ARBA00022786"/>
    </source>
</evidence>
<organism evidence="16">
    <name type="scientific">Bicosoecida sp. CB-2014</name>
    <dbReference type="NCBI Taxonomy" id="1486930"/>
    <lineage>
        <taxon>Eukaryota</taxon>
        <taxon>Sar</taxon>
        <taxon>Stramenopiles</taxon>
        <taxon>Bigyra</taxon>
        <taxon>Opalozoa</taxon>
        <taxon>Bicosoecida</taxon>
    </lineage>
</organism>
<reference evidence="16" key="1">
    <citation type="submission" date="2021-01" db="EMBL/GenBank/DDBJ databases">
        <authorList>
            <person name="Corre E."/>
            <person name="Pelletier E."/>
            <person name="Niang G."/>
            <person name="Scheremetjew M."/>
            <person name="Finn R."/>
            <person name="Kale V."/>
            <person name="Holt S."/>
            <person name="Cochrane G."/>
            <person name="Meng A."/>
            <person name="Brown T."/>
            <person name="Cohen L."/>
        </authorList>
    </citation>
    <scope>NUCLEOTIDE SEQUENCE</scope>
    <source>
        <strain evidence="16">Ms1</strain>
    </source>
</reference>
<evidence type="ECO:0000256" key="3">
    <source>
        <dbReference type="ARBA" id="ARBA00004906"/>
    </source>
</evidence>
<keyword evidence="7" id="KW-0479">Metal-binding</keyword>
<keyword evidence="10" id="KW-0862">Zinc</keyword>
<name>A0A7S1CLB4_9STRA</name>
<dbReference type="Pfam" id="PF23113">
    <property type="entry name" value="MARCHF6_C"/>
    <property type="match status" value="1"/>
</dbReference>
<evidence type="ECO:0000256" key="1">
    <source>
        <dbReference type="ARBA" id="ARBA00000900"/>
    </source>
</evidence>
<evidence type="ECO:0000256" key="6">
    <source>
        <dbReference type="ARBA" id="ARBA00022692"/>
    </source>
</evidence>
<feature type="transmembrane region" description="Helical" evidence="14">
    <location>
        <begin position="924"/>
        <end position="949"/>
    </location>
</feature>
<dbReference type="GO" id="GO:0061630">
    <property type="term" value="F:ubiquitin protein ligase activity"/>
    <property type="evidence" value="ECO:0007669"/>
    <property type="project" value="UniProtKB-EC"/>
</dbReference>
<dbReference type="CDD" id="cd16702">
    <property type="entry name" value="RING_CH-C4HC3_MARCH6"/>
    <property type="match status" value="1"/>
</dbReference>
<dbReference type="InterPro" id="IPR013083">
    <property type="entry name" value="Znf_RING/FYVE/PHD"/>
</dbReference>
<feature type="region of interest" description="Disordered" evidence="13">
    <location>
        <begin position="1137"/>
        <end position="1165"/>
    </location>
</feature>
<evidence type="ECO:0000313" key="16">
    <source>
        <dbReference type="EMBL" id="CAD8921249.1"/>
    </source>
</evidence>
<sequence length="1494" mass="150744">MDGGGGGGGAAAGGAGGSPARATMLRRRGRDAATDEAADAAAAASLSVSPAAVLLQSARVAPRVSSERAARLAAAAAGMGDGGAGGAGARRGVDPAAGAASASEAVTPEEPEVAECRVCRGTEPPLFEPCRCSGSVAAVHQECLTEWLRVSGKQQCELCGERFKWRRTFARNAPRRLRATELLNGAVTTAWRAAPAQCATLLSFVLWGLLLPLATGLLSRLLLCRDAEEVDATLATYHPLAWLPERMPHALPATDVGGSGGAVAADGGGGGEGGGAAPVADAVTTGVWLMVPALVRLVPRVGAALFDWYHHTVLHGFLCWAGLWGAALAMWESAKAAASMVVEVQQEAGVAVGRLHGRRRRGGDGGDGDMPLPPPPPPRRRAPVIDNDNGDGDGDGDGGVGGGGDGAGDGVLADDFLVGGAPADDGQPPGRRALNTLRSTGRVLLVNVVLLCVLQVPTHAVGRRGLALLRLTHDFNNAHTAQLGLPPLPLPHELGAVGDVVVDGATSTAASRSTAPVDAAGGDSGGGAEAARGHAGAQESPPPKPPSSTAKYGDHVWRRADIRDVLAVAIGAEDDPAVAALRRMPAAEKDAMAAASDKDGSMSRVTSLAQLEALTVQWMWQLLIDGVKSRAAAGVAAFASSTSADTAAQVAPTIDAGTSAAGDAVDAHAHVRVPMFEATAAPDGSLRAPGASVEATEAAAARDKTGGSDSGSRANDGSSSSTTITAATTTTTSKVELVVSDTIVAATTLALGAALLACATVSVVVSLLTAALIVAVVSAAATEMRNGTPLRDVTATATAATPAVAPVRVRVGNAAEGAADAEGAAPAAAATAATAPARAAAAAGVVLAAPMGEGAARAVAHELSAPDRAAVPEAGAAAAPPRRDDGVVPAAAATVAPERAAVVAPLRRFVLSTWSLMASAAHTAAWALLCVGLWVGDIVVLPHLLGWVVDMSTAPLMGWDLSGRLSQAAAHPVLSPLAHWAIGVFFTWLAVAVAFPALRRFVPPRLLPAEMVNQDAAFAAHDAPWPARDNAAADSMQIARESASLFAATALLAGVCVAAPAYITAAIAPSLLPVRMRMPWTHGIIVHMLAKSLAFTFPRSTLLRAVRATWMALAEAAGLEEGVLLHGDLLTLRRRRQAPRGEAGGADDGDDGGAPAHDGRDDAVAAPNPLSLTARMGAVAKRTASVQVRAALLGATATTLVAVCVATLCVIAPLRVGRSALATASDVSGITGLVTGGGGDLGALLVGLHAVNAGVYVACNAVAAAAATPQARLLRLFAARAAHWAAHAVLLCVWAVVAPSLFGLALWLCVRMPHMVAVDSRPLLVFAVDMHDWVGGLLVGHLALQLATTDVVGDMVGDTALRRALRRLRREGVAAMPPRWLVAHIMVPVLLPLARAVLLPLFVVRVASPLLGASAATQGVLLRFAFAWYVLAAAVAAAVEAAGAAAALSSVSSMWSVGTSGMPPSTYPVPTSSAASGSLSAIIRSRMVVRGDGG</sequence>
<feature type="transmembrane region" description="Helical" evidence="14">
    <location>
        <begin position="1381"/>
        <end position="1406"/>
    </location>
</feature>
<dbReference type="PANTHER" id="PTHR13145:SF0">
    <property type="entry name" value="E3 UBIQUITIN-PROTEIN LIGASE MARCHF6"/>
    <property type="match status" value="1"/>
</dbReference>
<feature type="compositionally biased region" description="Low complexity" evidence="13">
    <location>
        <begin position="94"/>
        <end position="106"/>
    </location>
</feature>
<feature type="region of interest" description="Disordered" evidence="13">
    <location>
        <begin position="508"/>
        <end position="554"/>
    </location>
</feature>
<keyword evidence="9" id="KW-0833">Ubl conjugation pathway</keyword>
<dbReference type="InterPro" id="IPR011016">
    <property type="entry name" value="Znf_RING-CH"/>
</dbReference>
<feature type="domain" description="RING-CH-type" evidence="15">
    <location>
        <begin position="108"/>
        <end position="166"/>
    </location>
</feature>
<feature type="transmembrane region" description="Helical" evidence="14">
    <location>
        <begin position="977"/>
        <end position="998"/>
    </location>
</feature>
<feature type="compositionally biased region" description="Low complexity" evidence="13">
    <location>
        <begin position="508"/>
        <end position="521"/>
    </location>
</feature>
<dbReference type="GO" id="GO:0005789">
    <property type="term" value="C:endoplasmic reticulum membrane"/>
    <property type="evidence" value="ECO:0007669"/>
    <property type="project" value="TreeGrafter"/>
</dbReference>
<keyword evidence="11 14" id="KW-1133">Transmembrane helix</keyword>
<evidence type="ECO:0000256" key="11">
    <source>
        <dbReference type="ARBA" id="ARBA00022989"/>
    </source>
</evidence>
<dbReference type="Pfam" id="PF12906">
    <property type="entry name" value="RINGv"/>
    <property type="match status" value="1"/>
</dbReference>
<dbReference type="EMBL" id="HBFS01021642">
    <property type="protein sequence ID" value="CAD8921249.1"/>
    <property type="molecule type" value="Transcribed_RNA"/>
</dbReference>
<evidence type="ECO:0000256" key="13">
    <source>
        <dbReference type="SAM" id="MobiDB-lite"/>
    </source>
</evidence>
<evidence type="ECO:0000256" key="4">
    <source>
        <dbReference type="ARBA" id="ARBA00012483"/>
    </source>
</evidence>
<evidence type="ECO:0000256" key="8">
    <source>
        <dbReference type="ARBA" id="ARBA00022771"/>
    </source>
</evidence>
<feature type="compositionally biased region" description="Gly residues" evidence="13">
    <location>
        <begin position="1"/>
        <end position="17"/>
    </location>
</feature>
<protein>
    <recommendedName>
        <fullName evidence="4">RING-type E3 ubiquitin transferase</fullName>
        <ecNumber evidence="4">2.3.2.27</ecNumber>
    </recommendedName>
</protein>
<feature type="compositionally biased region" description="Gly residues" evidence="13">
    <location>
        <begin position="79"/>
        <end position="89"/>
    </location>
</feature>
<feature type="transmembrane region" description="Helical" evidence="14">
    <location>
        <begin position="1241"/>
        <end position="1267"/>
    </location>
</feature>
<evidence type="ECO:0000256" key="5">
    <source>
        <dbReference type="ARBA" id="ARBA00022679"/>
    </source>
</evidence>
<feature type="region of interest" description="Disordered" evidence="13">
    <location>
        <begin position="1"/>
        <end position="36"/>
    </location>
</feature>
<evidence type="ECO:0000256" key="12">
    <source>
        <dbReference type="ARBA" id="ARBA00023136"/>
    </source>
</evidence>
<evidence type="ECO:0000259" key="15">
    <source>
        <dbReference type="PROSITE" id="PS51292"/>
    </source>
</evidence>
<feature type="transmembrane region" description="Helical" evidence="14">
    <location>
        <begin position="1190"/>
        <end position="1214"/>
    </location>
</feature>
<dbReference type="PANTHER" id="PTHR13145">
    <property type="entry name" value="SSM4 PROTEIN"/>
    <property type="match status" value="1"/>
</dbReference>
<feature type="transmembrane region" description="Helical" evidence="14">
    <location>
        <begin position="1288"/>
        <end position="1313"/>
    </location>
</feature>
<comment type="pathway">
    <text evidence="3">Protein modification; protein ubiquitination.</text>
</comment>
<feature type="transmembrane region" description="Helical" evidence="14">
    <location>
        <begin position="1426"/>
        <end position="1448"/>
    </location>
</feature>
<feature type="compositionally biased region" description="Low complexity" evidence="13">
    <location>
        <begin position="710"/>
        <end position="725"/>
    </location>
</feature>
<dbReference type="SUPFAM" id="SSF57850">
    <property type="entry name" value="RING/U-box"/>
    <property type="match status" value="1"/>
</dbReference>
<keyword evidence="8" id="KW-0863">Zinc-finger</keyword>